<name>A0A0C1KZE8_9BACT</name>
<dbReference type="RefSeq" id="WP_039143931.1">
    <property type="nucleotide sequence ID" value="NZ_JSVC01000033.1"/>
</dbReference>
<protein>
    <recommendedName>
        <fullName evidence="1">RES domain-containing protein</fullName>
    </recommendedName>
</protein>
<evidence type="ECO:0000259" key="1">
    <source>
        <dbReference type="Pfam" id="PF08808"/>
    </source>
</evidence>
<organism evidence="2 3">
    <name type="scientific">Flavihumibacter solisilvae</name>
    <dbReference type="NCBI Taxonomy" id="1349421"/>
    <lineage>
        <taxon>Bacteria</taxon>
        <taxon>Pseudomonadati</taxon>
        <taxon>Bacteroidota</taxon>
        <taxon>Chitinophagia</taxon>
        <taxon>Chitinophagales</taxon>
        <taxon>Chitinophagaceae</taxon>
        <taxon>Flavihumibacter</taxon>
    </lineage>
</organism>
<dbReference type="EMBL" id="JSVC01000033">
    <property type="protein sequence ID" value="KIC92646.1"/>
    <property type="molecule type" value="Genomic_DNA"/>
</dbReference>
<evidence type="ECO:0000313" key="2">
    <source>
        <dbReference type="EMBL" id="KIC92646.1"/>
    </source>
</evidence>
<dbReference type="AlphaFoldDB" id="A0A0C1KZE8"/>
<dbReference type="STRING" id="1349421.OI18_21545"/>
<feature type="domain" description="RES" evidence="1">
    <location>
        <begin position="74"/>
        <end position="109"/>
    </location>
</feature>
<feature type="non-terminal residue" evidence="2">
    <location>
        <position position="168"/>
    </location>
</feature>
<dbReference type="Pfam" id="PF08808">
    <property type="entry name" value="RES"/>
    <property type="match status" value="1"/>
</dbReference>
<keyword evidence="3" id="KW-1185">Reference proteome</keyword>
<proteinExistence type="predicted"/>
<dbReference type="OrthoDB" id="9853483at2"/>
<dbReference type="InterPro" id="IPR014914">
    <property type="entry name" value="RES_dom"/>
</dbReference>
<dbReference type="Proteomes" id="UP000031408">
    <property type="component" value="Unassembled WGS sequence"/>
</dbReference>
<comment type="caution">
    <text evidence="2">The sequence shown here is derived from an EMBL/GenBank/DDBJ whole genome shotgun (WGS) entry which is preliminary data.</text>
</comment>
<reference evidence="2 3" key="1">
    <citation type="submission" date="2014-11" db="EMBL/GenBank/DDBJ databases">
        <title>Genome sequence of Flavihumibacter solisilvae 3-3.</title>
        <authorList>
            <person name="Zhou G."/>
            <person name="Li M."/>
            <person name="Wang G."/>
        </authorList>
    </citation>
    <scope>NUCLEOTIDE SEQUENCE [LARGE SCALE GENOMIC DNA]</scope>
    <source>
        <strain evidence="2 3">3-3</strain>
    </source>
</reference>
<sequence>MKVYRAIEFSKLIWMISDDASLSWNTAHRNHISGDRLVPNWWMTDVLSPFKHEMISDVVFNGQDKFFEKSLEFNAMQGGRFNPSRSFGVLYTSSDPLMASLEVLYHQFISAYPLYKRMSSNRDQFTSSFNMNIPQHLEVLIVAFEIEIADEYCQREVNCEIEHIKADC</sequence>
<accession>A0A0C1KZE8</accession>
<gene>
    <name evidence="2" type="ORF">OI18_21545</name>
</gene>
<evidence type="ECO:0000313" key="3">
    <source>
        <dbReference type="Proteomes" id="UP000031408"/>
    </source>
</evidence>